<proteinExistence type="predicted"/>
<dbReference type="AlphaFoldDB" id="A0A371Q3T1"/>
<name>A0A371Q3T1_STRIH</name>
<evidence type="ECO:0000256" key="1">
    <source>
        <dbReference type="SAM" id="Phobius"/>
    </source>
</evidence>
<evidence type="ECO:0000313" key="2">
    <source>
        <dbReference type="EMBL" id="REK89376.1"/>
    </source>
</evidence>
<keyword evidence="3" id="KW-1185">Reference proteome</keyword>
<keyword evidence="1" id="KW-0472">Membrane</keyword>
<keyword evidence="1" id="KW-0812">Transmembrane</keyword>
<comment type="caution">
    <text evidence="2">The sequence shown here is derived from an EMBL/GenBank/DDBJ whole genome shotgun (WGS) entry which is preliminary data.</text>
</comment>
<dbReference type="EMBL" id="QUAC01000127">
    <property type="protein sequence ID" value="REK89376.1"/>
    <property type="molecule type" value="Genomic_DNA"/>
</dbReference>
<reference evidence="2 3" key="1">
    <citation type="submission" date="2018-08" db="EMBL/GenBank/DDBJ databases">
        <title>Streptomyces NEAU-D10 sp. nov., a novel Actinomycete isolated from soil.</title>
        <authorList>
            <person name="Jin L."/>
        </authorList>
    </citation>
    <scope>NUCLEOTIDE SEQUENCE [LARGE SCALE GENOMIC DNA]</scope>
    <source>
        <strain evidence="2 3">NEAU-D10</strain>
    </source>
</reference>
<organism evidence="2 3">
    <name type="scientific">Streptomyces inhibens</name>
    <dbReference type="NCBI Taxonomy" id="2293571"/>
    <lineage>
        <taxon>Bacteria</taxon>
        <taxon>Bacillati</taxon>
        <taxon>Actinomycetota</taxon>
        <taxon>Actinomycetes</taxon>
        <taxon>Kitasatosporales</taxon>
        <taxon>Streptomycetaceae</taxon>
        <taxon>Streptomyces</taxon>
    </lineage>
</organism>
<evidence type="ECO:0008006" key="4">
    <source>
        <dbReference type="Google" id="ProtNLM"/>
    </source>
</evidence>
<evidence type="ECO:0000313" key="3">
    <source>
        <dbReference type="Proteomes" id="UP000262477"/>
    </source>
</evidence>
<gene>
    <name evidence="2" type="ORF">DY245_16590</name>
</gene>
<keyword evidence="1" id="KW-1133">Transmembrane helix</keyword>
<sequence length="135" mass="14373">MGPRQVCITVLGLGGGIFLAATGVLRADTQLTGLAGEFRAERCEVSHSRHGDDGWMCSGTFEADDHSFRTARVEVDTVFDQRPTGAVAALVDEPSSTTAVRDDARGWLLPGGTGLLCLGVAGWNIRSAFRRPRQA</sequence>
<protein>
    <recommendedName>
        <fullName evidence="4">DUF3592 domain-containing protein</fullName>
    </recommendedName>
</protein>
<dbReference type="Proteomes" id="UP000262477">
    <property type="component" value="Unassembled WGS sequence"/>
</dbReference>
<dbReference type="RefSeq" id="WP_128508018.1">
    <property type="nucleotide sequence ID" value="NZ_QUAC01000127.1"/>
</dbReference>
<dbReference type="OrthoDB" id="4312700at2"/>
<accession>A0A371Q3T1</accession>
<feature type="transmembrane region" description="Helical" evidence="1">
    <location>
        <begin position="107"/>
        <end position="125"/>
    </location>
</feature>